<evidence type="ECO:0000256" key="3">
    <source>
        <dbReference type="ARBA" id="ARBA00021874"/>
    </source>
</evidence>
<proteinExistence type="inferred from homology"/>
<dbReference type="Pfam" id="PF01425">
    <property type="entry name" value="Amidase"/>
    <property type="match status" value="1"/>
</dbReference>
<dbReference type="InterPro" id="IPR023631">
    <property type="entry name" value="Amidase_dom"/>
</dbReference>
<evidence type="ECO:0000256" key="1">
    <source>
        <dbReference type="ARBA" id="ARBA00003871"/>
    </source>
</evidence>
<dbReference type="RefSeq" id="WP_216960992.1">
    <property type="nucleotide sequence ID" value="NZ_JAHOPB010000001.1"/>
</dbReference>
<dbReference type="PANTHER" id="PTHR11895">
    <property type="entry name" value="TRANSAMIDASE"/>
    <property type="match status" value="1"/>
</dbReference>
<comment type="similarity">
    <text evidence="2">Belongs to the amidase family.</text>
</comment>
<dbReference type="GO" id="GO:0004040">
    <property type="term" value="F:amidase activity"/>
    <property type="evidence" value="ECO:0007669"/>
    <property type="project" value="UniProtKB-EC"/>
</dbReference>
<keyword evidence="6" id="KW-1185">Reference proteome</keyword>
<name>A0ABS6IJN8_9HYPH</name>
<comment type="function">
    <text evidence="1">Hydrolyzes indole-3-acetamide (IAM) into indole-3-acetic acid (IAA).</text>
</comment>
<organism evidence="5 6">
    <name type="scientific">Reyranella humidisoli</name>
    <dbReference type="NCBI Taxonomy" id="2849149"/>
    <lineage>
        <taxon>Bacteria</taxon>
        <taxon>Pseudomonadati</taxon>
        <taxon>Pseudomonadota</taxon>
        <taxon>Alphaproteobacteria</taxon>
        <taxon>Hyphomicrobiales</taxon>
        <taxon>Reyranellaceae</taxon>
        <taxon>Reyranella</taxon>
    </lineage>
</organism>
<evidence type="ECO:0000313" key="6">
    <source>
        <dbReference type="Proteomes" id="UP000727907"/>
    </source>
</evidence>
<feature type="domain" description="Amidase" evidence="4">
    <location>
        <begin position="27"/>
        <end position="448"/>
    </location>
</feature>
<gene>
    <name evidence="5" type="ORF">KQ910_13630</name>
</gene>
<accession>A0ABS6IJN8</accession>
<sequence>MTQDLTQASAAELGRLYAKGKASPVETMKAVLVRAGTLATTVNALCHVDAKAALAAARVSEKRWKKGEPRSPLDGVPVSVKELVRVKGWPASMGSKLTDKTPVDADAPAVARLREAGAIVFAQSTSSEYGHKGVTDSPLHGITRNPWNTGMTPGGSSGGAGAAVAAGLGPIAIGTDGGGSVRIPASFNGLIGLKATFGRVPAWPPSMTGDLSNTGPMARTALDAALMMNAIARPDPRDGHALPEDDTDYTRKLGRLPRKLKVGFALRLGDHPLDIEVAAMVTKAARDFAALGCTVEEVEAPFSFGEAGRAFVIHWLSALQRLLQVFPEERHDEFDPSLLAGARAGLRYTLQDVVNAQVTRRDLTLAWNLFFEKYDLLLTPTVAVQPFSAGTNLPPGPDGKGNIMWSPYTPQFNLSRHPAATVPCGLSRQGLPVGLQIVSAHYKDALVLRAAAAYAEAHPLKFPVLPEIK</sequence>
<evidence type="ECO:0000313" key="5">
    <source>
        <dbReference type="EMBL" id="MBU8874811.1"/>
    </source>
</evidence>
<dbReference type="InterPro" id="IPR000120">
    <property type="entry name" value="Amidase"/>
</dbReference>
<dbReference type="EMBL" id="JAHOPB010000001">
    <property type="protein sequence ID" value="MBU8874811.1"/>
    <property type="molecule type" value="Genomic_DNA"/>
</dbReference>
<comment type="caution">
    <text evidence="5">The sequence shown here is derived from an EMBL/GenBank/DDBJ whole genome shotgun (WGS) entry which is preliminary data.</text>
</comment>
<dbReference type="PANTHER" id="PTHR11895:SF7">
    <property type="entry name" value="GLUTAMYL-TRNA(GLN) AMIDOTRANSFERASE SUBUNIT A, MITOCHONDRIAL"/>
    <property type="match status" value="1"/>
</dbReference>
<dbReference type="PROSITE" id="PS00571">
    <property type="entry name" value="AMIDASES"/>
    <property type="match status" value="1"/>
</dbReference>
<evidence type="ECO:0000259" key="4">
    <source>
        <dbReference type="Pfam" id="PF01425"/>
    </source>
</evidence>
<dbReference type="Proteomes" id="UP000727907">
    <property type="component" value="Unassembled WGS sequence"/>
</dbReference>
<dbReference type="NCBIfam" id="NF004815">
    <property type="entry name" value="PRK06169.1"/>
    <property type="match status" value="1"/>
</dbReference>
<reference evidence="5 6" key="1">
    <citation type="submission" date="2021-06" db="EMBL/GenBank/DDBJ databases">
        <authorList>
            <person name="Lee D.H."/>
        </authorList>
    </citation>
    <scope>NUCLEOTIDE SEQUENCE [LARGE SCALE GENOMIC DNA]</scope>
    <source>
        <strain evidence="5 6">MMS21-HV4-11</strain>
    </source>
</reference>
<keyword evidence="5" id="KW-0378">Hydrolase</keyword>
<dbReference type="InterPro" id="IPR020556">
    <property type="entry name" value="Amidase_CS"/>
</dbReference>
<protein>
    <recommendedName>
        <fullName evidence="3">Indoleacetamide hydrolase</fullName>
    </recommendedName>
</protein>
<evidence type="ECO:0000256" key="2">
    <source>
        <dbReference type="ARBA" id="ARBA00009199"/>
    </source>
</evidence>